<protein>
    <submittedName>
        <fullName evidence="8">Regulator of nonsense transcripts 3A</fullName>
    </submittedName>
</protein>
<dbReference type="GO" id="GO:0045727">
    <property type="term" value="P:positive regulation of translation"/>
    <property type="evidence" value="ECO:0007669"/>
    <property type="project" value="TreeGrafter"/>
</dbReference>
<dbReference type="FunFam" id="3.30.70.330:FF:000717">
    <property type="entry name" value="regulator of nonsense transcripts 3B"/>
    <property type="match status" value="1"/>
</dbReference>
<feature type="domain" description="UPF3" evidence="6">
    <location>
        <begin position="38"/>
        <end position="202"/>
    </location>
</feature>
<dbReference type="InParanoid" id="A0A1S3KB58"/>
<evidence type="ECO:0000256" key="2">
    <source>
        <dbReference type="ARBA" id="ARBA00005991"/>
    </source>
</evidence>
<feature type="region of interest" description="Disordered" evidence="5">
    <location>
        <begin position="1"/>
        <end position="42"/>
    </location>
</feature>
<evidence type="ECO:0000313" key="8">
    <source>
        <dbReference type="RefSeq" id="XP_013419669.1"/>
    </source>
</evidence>
<dbReference type="GO" id="GO:0005737">
    <property type="term" value="C:cytoplasm"/>
    <property type="evidence" value="ECO:0007669"/>
    <property type="project" value="TreeGrafter"/>
</dbReference>
<dbReference type="GO" id="GO:0003729">
    <property type="term" value="F:mRNA binding"/>
    <property type="evidence" value="ECO:0007669"/>
    <property type="project" value="TreeGrafter"/>
</dbReference>
<name>A0A1S3KB58_LINAN</name>
<feature type="compositionally biased region" description="Basic and acidic residues" evidence="5">
    <location>
        <begin position="247"/>
        <end position="275"/>
    </location>
</feature>
<evidence type="ECO:0000256" key="3">
    <source>
        <dbReference type="ARBA" id="ARBA00023161"/>
    </source>
</evidence>
<dbReference type="Pfam" id="PF03467">
    <property type="entry name" value="Smg4_UPF3"/>
    <property type="match status" value="1"/>
</dbReference>
<dbReference type="Proteomes" id="UP000085678">
    <property type="component" value="Unplaced"/>
</dbReference>
<dbReference type="CDD" id="cd12455">
    <property type="entry name" value="RRM_like_Smg4_UPF3"/>
    <property type="match status" value="1"/>
</dbReference>
<gene>
    <name evidence="8" type="primary">LOC106180265</name>
</gene>
<dbReference type="OrthoDB" id="18087at2759"/>
<dbReference type="InterPro" id="IPR012677">
    <property type="entry name" value="Nucleotide-bd_a/b_plait_sf"/>
</dbReference>
<dbReference type="AlphaFoldDB" id="A0A1S3KB58"/>
<feature type="compositionally biased region" description="Basic and acidic residues" evidence="5">
    <location>
        <begin position="364"/>
        <end position="389"/>
    </location>
</feature>
<feature type="region of interest" description="Disordered" evidence="5">
    <location>
        <begin position="244"/>
        <end position="427"/>
    </location>
</feature>
<dbReference type="Gene3D" id="3.30.70.330">
    <property type="match status" value="1"/>
</dbReference>
<dbReference type="STRING" id="7574.A0A1S3KB58"/>
<dbReference type="InterPro" id="IPR039722">
    <property type="entry name" value="Upf3"/>
</dbReference>
<keyword evidence="4" id="KW-0539">Nucleus</keyword>
<feature type="region of interest" description="Disordered" evidence="5">
    <location>
        <begin position="177"/>
        <end position="228"/>
    </location>
</feature>
<dbReference type="GeneID" id="106180265"/>
<dbReference type="RefSeq" id="XP_013419669.1">
    <property type="nucleotide sequence ID" value="XM_013564215.1"/>
</dbReference>
<comment type="similarity">
    <text evidence="2">Belongs to the RENT3 family.</text>
</comment>
<evidence type="ECO:0000256" key="4">
    <source>
        <dbReference type="ARBA" id="ARBA00023242"/>
    </source>
</evidence>
<dbReference type="PANTHER" id="PTHR13112">
    <property type="entry name" value="UPF3 REGULATOR OF NONSENSE TRANSCRIPTS-LIKE PROTEIN"/>
    <property type="match status" value="1"/>
</dbReference>
<accession>A0A1S3KB58</accession>
<dbReference type="KEGG" id="lak:106180265"/>
<feature type="compositionally biased region" description="Basic and acidic residues" evidence="5">
    <location>
        <begin position="1"/>
        <end position="38"/>
    </location>
</feature>
<keyword evidence="3" id="KW-0866">Nonsense-mediated mRNA decay</keyword>
<evidence type="ECO:0000313" key="7">
    <source>
        <dbReference type="Proteomes" id="UP000085678"/>
    </source>
</evidence>
<reference evidence="8" key="1">
    <citation type="submission" date="2025-08" db="UniProtKB">
        <authorList>
            <consortium name="RefSeq"/>
        </authorList>
    </citation>
    <scope>IDENTIFICATION</scope>
    <source>
        <tissue evidence="8">Gonads</tissue>
    </source>
</reference>
<organism evidence="7 8">
    <name type="scientific">Lingula anatina</name>
    <name type="common">Brachiopod</name>
    <name type="synonym">Lingula unguis</name>
    <dbReference type="NCBI Taxonomy" id="7574"/>
    <lineage>
        <taxon>Eukaryota</taxon>
        <taxon>Metazoa</taxon>
        <taxon>Spiralia</taxon>
        <taxon>Lophotrochozoa</taxon>
        <taxon>Brachiopoda</taxon>
        <taxon>Linguliformea</taxon>
        <taxon>Lingulata</taxon>
        <taxon>Lingulida</taxon>
        <taxon>Linguloidea</taxon>
        <taxon>Lingulidae</taxon>
        <taxon>Lingula</taxon>
    </lineage>
</organism>
<feature type="compositionally biased region" description="Basic and acidic residues" evidence="5">
    <location>
        <begin position="285"/>
        <end position="357"/>
    </location>
</feature>
<comment type="subcellular location">
    <subcellularLocation>
        <location evidence="1">Nucleus</location>
    </subcellularLocation>
</comment>
<dbReference type="GO" id="GO:0000184">
    <property type="term" value="P:nuclear-transcribed mRNA catabolic process, nonsense-mediated decay"/>
    <property type="evidence" value="ECO:0007669"/>
    <property type="project" value="UniProtKB-KW"/>
</dbReference>
<keyword evidence="7" id="KW-1185">Reference proteome</keyword>
<evidence type="ECO:0000256" key="5">
    <source>
        <dbReference type="SAM" id="MobiDB-lite"/>
    </source>
</evidence>
<dbReference type="InterPro" id="IPR035979">
    <property type="entry name" value="RBD_domain_sf"/>
</dbReference>
<dbReference type="GO" id="GO:0005730">
    <property type="term" value="C:nucleolus"/>
    <property type="evidence" value="ECO:0007669"/>
    <property type="project" value="TreeGrafter"/>
</dbReference>
<evidence type="ECO:0000256" key="1">
    <source>
        <dbReference type="ARBA" id="ARBA00004123"/>
    </source>
</evidence>
<dbReference type="PANTHER" id="PTHR13112:SF0">
    <property type="entry name" value="FI21285P1"/>
    <property type="match status" value="1"/>
</dbReference>
<feature type="compositionally biased region" description="Basic and acidic residues" evidence="5">
    <location>
        <begin position="408"/>
        <end position="420"/>
    </location>
</feature>
<sequence>MAQDKKEQKSELRQKTLRPTADRNNDLKRREKREKENAPTKVVVRRLPPSLSPEEFLEQIAPVPEHTDFYFCRPDMSLGSNAVSRAYINFAKFEDICLFREKFDGYVFLDSKGNEYPVVVEFAPYQKCAKKKAKKPDPKKGTIEQDPDYIKFLESLENPEDAPAQTIENLVEEIETKEREQKASAGVKSSTPLLDYLKRKKEERRAALQRMREERKRKEQEKKNEDHDIFLQKLQIEMFLKAQLLKNPDRDKGRDSEKYGRNTKEDRPGQEKSPVKETSNSRPQSGKERDRERNRPGSSKKDSERKDFKDTKKDEKLTEKEKSDATQPGPKEDKSKPVPQTKKDEKPSEASETREGNKGATDMAAKRIGDENSKGSDSSGKEEGAGEKKERRRYKDRPERAIYVPGRRRQEIEKQKKEPEGQGQGES</sequence>
<evidence type="ECO:0000259" key="6">
    <source>
        <dbReference type="Pfam" id="PF03467"/>
    </source>
</evidence>
<dbReference type="InterPro" id="IPR005120">
    <property type="entry name" value="UPF3_dom"/>
</dbReference>
<proteinExistence type="inferred from homology"/>
<dbReference type="SUPFAM" id="SSF54928">
    <property type="entry name" value="RNA-binding domain, RBD"/>
    <property type="match status" value="1"/>
</dbReference>
<feature type="compositionally biased region" description="Basic and acidic residues" evidence="5">
    <location>
        <begin position="203"/>
        <end position="228"/>
    </location>
</feature>